<feature type="modified residue" description="4-aspartylphosphate" evidence="1">
    <location>
        <position position="64"/>
    </location>
</feature>
<dbReference type="GO" id="GO:0000160">
    <property type="term" value="P:phosphorelay signal transduction system"/>
    <property type="evidence" value="ECO:0007669"/>
    <property type="project" value="InterPro"/>
</dbReference>
<dbReference type="Pfam" id="PF00072">
    <property type="entry name" value="Response_reg"/>
    <property type="match status" value="1"/>
</dbReference>
<dbReference type="Gene3D" id="3.40.50.2300">
    <property type="match status" value="1"/>
</dbReference>
<dbReference type="PROSITE" id="PS50110">
    <property type="entry name" value="RESPONSE_REGULATORY"/>
    <property type="match status" value="1"/>
</dbReference>
<dbReference type="PANTHER" id="PTHR44520">
    <property type="entry name" value="RESPONSE REGULATOR RCP1-RELATED"/>
    <property type="match status" value="1"/>
</dbReference>
<dbReference type="Proteomes" id="UP000005438">
    <property type="component" value="Chromosome"/>
</dbReference>
<dbReference type="AlphaFoldDB" id="G8TKF3"/>
<evidence type="ECO:0000259" key="2">
    <source>
        <dbReference type="PROSITE" id="PS50110"/>
    </source>
</evidence>
<name>G8TKF3_NIAKG</name>
<proteinExistence type="predicted"/>
<reference evidence="3 4" key="1">
    <citation type="submission" date="2011-12" db="EMBL/GenBank/DDBJ databases">
        <title>The complete genome of Niastella koreensis GR20-10.</title>
        <authorList>
            <consortium name="US DOE Joint Genome Institute (JGI-PGF)"/>
            <person name="Lucas S."/>
            <person name="Han J."/>
            <person name="Lapidus A."/>
            <person name="Bruce D."/>
            <person name="Goodwin L."/>
            <person name="Pitluck S."/>
            <person name="Peters L."/>
            <person name="Kyrpides N."/>
            <person name="Mavromatis K."/>
            <person name="Ivanova N."/>
            <person name="Mikhailova N."/>
            <person name="Davenport K."/>
            <person name="Saunders E."/>
            <person name="Detter J.C."/>
            <person name="Tapia R."/>
            <person name="Han C."/>
            <person name="Land M."/>
            <person name="Hauser L."/>
            <person name="Markowitz V."/>
            <person name="Cheng J.-F."/>
            <person name="Hugenholtz P."/>
            <person name="Woyke T."/>
            <person name="Wu D."/>
            <person name="Tindall B."/>
            <person name="Pomrenke H."/>
            <person name="Brambilla E."/>
            <person name="Klenk H.-P."/>
            <person name="Eisen J.A."/>
        </authorList>
    </citation>
    <scope>NUCLEOTIDE SEQUENCE [LARGE SCALE GENOMIC DNA]</scope>
    <source>
        <strain evidence="4">DSM 17620 / KACC 11465 / NBRC 106392 / GR20-10</strain>
    </source>
</reference>
<dbReference type="InterPro" id="IPR052893">
    <property type="entry name" value="TCS_response_regulator"/>
</dbReference>
<accession>G8TKF3</accession>
<organism evidence="3 4">
    <name type="scientific">Niastella koreensis (strain DSM 17620 / KACC 11465 / NBRC 106392 / GR20-10)</name>
    <dbReference type="NCBI Taxonomy" id="700598"/>
    <lineage>
        <taxon>Bacteria</taxon>
        <taxon>Pseudomonadati</taxon>
        <taxon>Bacteroidota</taxon>
        <taxon>Chitinophagia</taxon>
        <taxon>Chitinophagales</taxon>
        <taxon>Chitinophagaceae</taxon>
        <taxon>Niastella</taxon>
    </lineage>
</organism>
<dbReference type="SUPFAM" id="SSF52172">
    <property type="entry name" value="CheY-like"/>
    <property type="match status" value="1"/>
</dbReference>
<dbReference type="SMART" id="SM00448">
    <property type="entry name" value="REC"/>
    <property type="match status" value="1"/>
</dbReference>
<dbReference type="InterPro" id="IPR011006">
    <property type="entry name" value="CheY-like_superfamily"/>
</dbReference>
<evidence type="ECO:0000256" key="1">
    <source>
        <dbReference type="PROSITE-ProRule" id="PRU00169"/>
    </source>
</evidence>
<keyword evidence="1" id="KW-0597">Phosphoprotein</keyword>
<gene>
    <name evidence="3" type="ordered locus">Niako_1235</name>
</gene>
<sequence>MIINTVALTRKFLLVDDDLDDAKLFCEAIDQISSVECITIENGLKLFDLLSKHNINSSDVIFLDINMPVISGWECLKKLKSSAEYYRIPVIMYSTSSARNDIERAYNLGAQLFLTKPISFGELSNILEIVATSSQDSLLSQLKEFKSAKII</sequence>
<feature type="domain" description="Response regulatory" evidence="2">
    <location>
        <begin position="11"/>
        <end position="131"/>
    </location>
</feature>
<dbReference type="eggNOG" id="COG0745">
    <property type="taxonomic scope" value="Bacteria"/>
</dbReference>
<dbReference type="KEGG" id="nko:Niako_1235"/>
<dbReference type="OrthoDB" id="7631574at2"/>
<dbReference type="STRING" id="700598.Niako_1235"/>
<evidence type="ECO:0000313" key="4">
    <source>
        <dbReference type="Proteomes" id="UP000005438"/>
    </source>
</evidence>
<dbReference type="PANTHER" id="PTHR44520:SF2">
    <property type="entry name" value="RESPONSE REGULATOR RCP1"/>
    <property type="match status" value="1"/>
</dbReference>
<protein>
    <submittedName>
        <fullName evidence="3">Response regulator receiver protein</fullName>
    </submittedName>
</protein>
<dbReference type="HOGENOM" id="CLU_000445_69_17_10"/>
<dbReference type="InterPro" id="IPR001789">
    <property type="entry name" value="Sig_transdc_resp-reg_receiver"/>
</dbReference>
<evidence type="ECO:0000313" key="3">
    <source>
        <dbReference type="EMBL" id="AEV97609.1"/>
    </source>
</evidence>
<dbReference type="EMBL" id="CP003178">
    <property type="protein sequence ID" value="AEV97609.1"/>
    <property type="molecule type" value="Genomic_DNA"/>
</dbReference>